<dbReference type="AlphaFoldDB" id="D2ZWT2"/>
<dbReference type="STRING" id="546266.NEIMUCOT_05080"/>
<comment type="caution">
    <text evidence="1">The sequence shown here is derived from an EMBL/GenBank/DDBJ whole genome shotgun (WGS) entry which is preliminary data.</text>
</comment>
<dbReference type="Proteomes" id="UP000003344">
    <property type="component" value="Unassembled WGS sequence"/>
</dbReference>
<name>D2ZWT2_NEIM2</name>
<proteinExistence type="predicted"/>
<gene>
    <name evidence="1" type="ORF">NEIMUCOT_05080</name>
</gene>
<dbReference type="EMBL" id="ACDX02000008">
    <property type="protein sequence ID" value="EFC88408.1"/>
    <property type="molecule type" value="Genomic_DNA"/>
</dbReference>
<accession>D2ZWT2</accession>
<evidence type="ECO:0000313" key="2">
    <source>
        <dbReference type="Proteomes" id="UP000003344"/>
    </source>
</evidence>
<protein>
    <submittedName>
        <fullName evidence="1">Uncharacterized protein</fullName>
    </submittedName>
</protein>
<reference evidence="1 2" key="1">
    <citation type="submission" date="2009-10" db="EMBL/GenBank/DDBJ databases">
        <authorList>
            <person name="Weinstock G."/>
            <person name="Sodergren E."/>
            <person name="Clifton S."/>
            <person name="Fulton L."/>
            <person name="Fulton B."/>
            <person name="Courtney L."/>
            <person name="Fronick C."/>
            <person name="Harrison M."/>
            <person name="Strong C."/>
            <person name="Farmer C."/>
            <person name="Delahaunty K."/>
            <person name="Markovic C."/>
            <person name="Hall O."/>
            <person name="Minx P."/>
            <person name="Tomlinson C."/>
            <person name="Mitreva M."/>
            <person name="Nelson J."/>
            <person name="Hou S."/>
            <person name="Wollam A."/>
            <person name="Pepin K.H."/>
            <person name="Johnson M."/>
            <person name="Bhonagiri V."/>
            <person name="Nash W.E."/>
            <person name="Warren W."/>
            <person name="Chinwalla A."/>
            <person name="Mardis E.R."/>
            <person name="Wilson R.K."/>
        </authorList>
    </citation>
    <scope>NUCLEOTIDE SEQUENCE [LARGE SCALE GENOMIC DNA]</scope>
    <source>
        <strain evidence="2">ATCC 25996 / DSM 4631 / NCTC 10774 / M26</strain>
    </source>
</reference>
<sequence length="40" mass="4456">MAENPNNDISAGNSQAKWQNSILNAVRIELRHFQTTSTVV</sequence>
<evidence type="ECO:0000313" key="1">
    <source>
        <dbReference type="EMBL" id="EFC88408.1"/>
    </source>
</evidence>
<organism evidence="1 2">
    <name type="scientific">Neisseria mucosa (strain ATCC 25996 / DSM 4631 / NCTC 10774 / M26)</name>
    <dbReference type="NCBI Taxonomy" id="546266"/>
    <lineage>
        <taxon>Bacteria</taxon>
        <taxon>Pseudomonadati</taxon>
        <taxon>Pseudomonadota</taxon>
        <taxon>Betaproteobacteria</taxon>
        <taxon>Neisseriales</taxon>
        <taxon>Neisseriaceae</taxon>
        <taxon>Neisseria</taxon>
    </lineage>
</organism>